<dbReference type="Gene3D" id="3.40.50.10420">
    <property type="entry name" value="NagB/RpiA/CoA transferase-like"/>
    <property type="match status" value="1"/>
</dbReference>
<evidence type="ECO:0000313" key="1">
    <source>
        <dbReference type="EMBL" id="MBM7587919.1"/>
    </source>
</evidence>
<accession>A0ABS2NJ78</accession>
<proteinExistence type="predicted"/>
<dbReference type="InterPro" id="IPR024185">
    <property type="entry name" value="FTHF_cligase-like_sf"/>
</dbReference>
<dbReference type="EC" id="6.3.3.2" evidence="1"/>
<dbReference type="PANTHER" id="PTHR13017">
    <property type="entry name" value="5-FORMYLTETRAHYDROFOLATE CYCLO-LIGASE-RELATED"/>
    <property type="match status" value="1"/>
</dbReference>
<evidence type="ECO:0000313" key="2">
    <source>
        <dbReference type="Proteomes" id="UP001646157"/>
    </source>
</evidence>
<dbReference type="SUPFAM" id="SSF100950">
    <property type="entry name" value="NagB/RpiA/CoA transferase-like"/>
    <property type="match status" value="1"/>
</dbReference>
<comment type="caution">
    <text evidence="1">The sequence shown here is derived from an EMBL/GenBank/DDBJ whole genome shotgun (WGS) entry which is preliminary data.</text>
</comment>
<protein>
    <submittedName>
        <fullName evidence="1">5-formyltetrahydrofolate cyclo-ligase</fullName>
        <ecNumber evidence="1">6.3.3.2</ecNumber>
    </submittedName>
</protein>
<dbReference type="Proteomes" id="UP001646157">
    <property type="component" value="Unassembled WGS sequence"/>
</dbReference>
<keyword evidence="1" id="KW-0436">Ligase</keyword>
<gene>
    <name evidence="1" type="ORF">JOC86_004494</name>
</gene>
<name>A0ABS2NJ78_9BACI</name>
<dbReference type="PANTHER" id="PTHR13017:SF0">
    <property type="entry name" value="METHENYLTETRAHYDROFOLATE SYNTHASE DOMAIN-CONTAINING PROTEIN"/>
    <property type="match status" value="1"/>
</dbReference>
<dbReference type="InterPro" id="IPR002698">
    <property type="entry name" value="FTHF_cligase"/>
</dbReference>
<dbReference type="EMBL" id="JAFBDZ010000006">
    <property type="protein sequence ID" value="MBM7587919.1"/>
    <property type="molecule type" value="Genomic_DNA"/>
</dbReference>
<sequence>MKSNKDEIRNKVWDALSEQKLGRFPFPIKGRIPNFKGAENAVSFVKELEIYKKASVVKVNPDSPQLPLRSEVLKDGKILLIPTPRLKAGFVMIKPEWVPKGEERKAASLKHMNAYGKEMPLTEIPQIDLIVVGSVAIHPDGRRLGKGEGYADREYAIIRELGNPEVPVITTINSIQLVEEDLPKDEYDLTVDWIVTEKGVTEVQSNYEKPKGIIWSEVTEEELEAMPVLAEIRRMMEGQK</sequence>
<keyword evidence="2" id="KW-1185">Reference proteome</keyword>
<dbReference type="RefSeq" id="WP_205175122.1">
    <property type="nucleotide sequence ID" value="NZ_JAFBDZ010000006.1"/>
</dbReference>
<dbReference type="GO" id="GO:0030272">
    <property type="term" value="F:5-formyltetrahydrofolate cyclo-ligase activity"/>
    <property type="evidence" value="ECO:0007669"/>
    <property type="project" value="UniProtKB-EC"/>
</dbReference>
<dbReference type="InterPro" id="IPR037171">
    <property type="entry name" value="NagB/RpiA_transferase-like"/>
</dbReference>
<reference evidence="1 2" key="1">
    <citation type="submission" date="2021-01" db="EMBL/GenBank/DDBJ databases">
        <title>Genomic Encyclopedia of Type Strains, Phase IV (KMG-IV): sequencing the most valuable type-strain genomes for metagenomic binning, comparative biology and taxonomic classification.</title>
        <authorList>
            <person name="Goeker M."/>
        </authorList>
    </citation>
    <scope>NUCLEOTIDE SEQUENCE [LARGE SCALE GENOMIC DNA]</scope>
    <source>
        <strain evidence="1 2">DSM 24834</strain>
    </source>
</reference>
<organism evidence="1 2">
    <name type="scientific">Rossellomorea pakistanensis</name>
    <dbReference type="NCBI Taxonomy" id="992288"/>
    <lineage>
        <taxon>Bacteria</taxon>
        <taxon>Bacillati</taxon>
        <taxon>Bacillota</taxon>
        <taxon>Bacilli</taxon>
        <taxon>Bacillales</taxon>
        <taxon>Bacillaceae</taxon>
        <taxon>Rossellomorea</taxon>
    </lineage>
</organism>
<dbReference type="Pfam" id="PF01812">
    <property type="entry name" value="5-FTHF_cyc-lig"/>
    <property type="match status" value="1"/>
</dbReference>